<proteinExistence type="predicted"/>
<feature type="chain" id="PRO_5012167364" description="Superoxide dismutase, Cu-Zn family" evidence="1">
    <location>
        <begin position="20"/>
        <end position="153"/>
    </location>
</feature>
<reference evidence="2 3" key="1">
    <citation type="submission" date="2017-04" db="EMBL/GenBank/DDBJ databases">
        <authorList>
            <person name="Afonso C.L."/>
            <person name="Miller P.J."/>
            <person name="Scott M.A."/>
            <person name="Spackman E."/>
            <person name="Goraichik I."/>
            <person name="Dimitrov K.M."/>
            <person name="Suarez D.L."/>
            <person name="Swayne D.E."/>
        </authorList>
    </citation>
    <scope>NUCLEOTIDE SEQUENCE [LARGE SCALE GENOMIC DNA]</scope>
    <source>
        <strain evidence="2 3">KR-140</strain>
    </source>
</reference>
<evidence type="ECO:0000313" key="3">
    <source>
        <dbReference type="Proteomes" id="UP000192582"/>
    </source>
</evidence>
<keyword evidence="3" id="KW-1185">Reference proteome</keyword>
<evidence type="ECO:0000313" key="2">
    <source>
        <dbReference type="EMBL" id="SMB89765.1"/>
    </source>
</evidence>
<feature type="signal peptide" evidence="1">
    <location>
        <begin position="1"/>
        <end position="19"/>
    </location>
</feature>
<dbReference type="EMBL" id="FWWU01000009">
    <property type="protein sequence ID" value="SMB89765.1"/>
    <property type="molecule type" value="Genomic_DNA"/>
</dbReference>
<protein>
    <recommendedName>
        <fullName evidence="4">Superoxide dismutase, Cu-Zn family</fullName>
    </recommendedName>
</protein>
<evidence type="ECO:0008006" key="4">
    <source>
        <dbReference type="Google" id="ProtNLM"/>
    </source>
</evidence>
<gene>
    <name evidence="2" type="ORF">SAMN00790413_00540</name>
</gene>
<sequence length="153" mass="15655">MNKLLLSALPLALASCAVMLPGSPYMLGKQPAAGDLMPMGTVKATDSSTMVMTETKVMGLKPNQYYVAHYHVMGRASTDPCSSAGAPIMSTKMVGMTDASGMLSITASTPRDDTMQAAYYNIHTASDAAGTPADGGVACTAVKLNANMGGVGQ</sequence>
<accession>A0A1W1V902</accession>
<evidence type="ECO:0000256" key="1">
    <source>
        <dbReference type="SAM" id="SignalP"/>
    </source>
</evidence>
<keyword evidence="1" id="KW-0732">Signal</keyword>
<dbReference type="STRING" id="695939.SAMN00790413_00540"/>
<dbReference type="PROSITE" id="PS51257">
    <property type="entry name" value="PROKAR_LIPOPROTEIN"/>
    <property type="match status" value="1"/>
</dbReference>
<name>A0A1W1V902_9DEIO</name>
<organism evidence="2 3">
    <name type="scientific">Deinococcus hopiensis KR-140</name>
    <dbReference type="NCBI Taxonomy" id="695939"/>
    <lineage>
        <taxon>Bacteria</taxon>
        <taxon>Thermotogati</taxon>
        <taxon>Deinococcota</taxon>
        <taxon>Deinococci</taxon>
        <taxon>Deinococcales</taxon>
        <taxon>Deinococcaceae</taxon>
        <taxon>Deinococcus</taxon>
    </lineage>
</organism>
<dbReference type="AlphaFoldDB" id="A0A1W1V902"/>
<dbReference type="Proteomes" id="UP000192582">
    <property type="component" value="Unassembled WGS sequence"/>
</dbReference>
<dbReference type="RefSeq" id="WP_084048188.1">
    <property type="nucleotide sequence ID" value="NZ_FWWU01000009.1"/>
</dbReference>